<sequence>DLDEEEITALEQYQPRQKDGPAIPLPNDLENYMQGLERNLLIKALEDCNYNKTKAAEKLGISFRAMRYKLKKLGID</sequence>
<gene>
    <name evidence="3" type="ORF">HMPREF0198_2494</name>
</gene>
<reference evidence="3 4" key="1">
    <citation type="submission" date="2009-08" db="EMBL/GenBank/DDBJ databases">
        <authorList>
            <person name="Qin X."/>
            <person name="Bachman B."/>
            <person name="Battles P."/>
            <person name="Bell A."/>
            <person name="Bess C."/>
            <person name="Bickham C."/>
            <person name="Chaboub L."/>
            <person name="Chen D."/>
            <person name="Coyle M."/>
            <person name="Deiros D.R."/>
            <person name="Dinh H."/>
            <person name="Forbes L."/>
            <person name="Fowler G."/>
            <person name="Francisco L."/>
            <person name="Fu Q."/>
            <person name="Gubbala S."/>
            <person name="Hale W."/>
            <person name="Han Y."/>
            <person name="Hemphill L."/>
            <person name="Highlander S.K."/>
            <person name="Hirani K."/>
            <person name="Hogues M."/>
            <person name="Jackson L."/>
            <person name="Jakkamsetti A."/>
            <person name="Javaid M."/>
            <person name="Jiang H."/>
            <person name="Korchina V."/>
            <person name="Kovar C."/>
            <person name="Lara F."/>
            <person name="Lee S."/>
            <person name="Mata R."/>
            <person name="Mathew T."/>
            <person name="Moen C."/>
            <person name="Morales K."/>
            <person name="Munidasa M."/>
            <person name="Nazareth L."/>
            <person name="Ngo R."/>
            <person name="Nguyen L."/>
            <person name="Okwuonu G."/>
            <person name="Ongeri F."/>
            <person name="Patil S."/>
            <person name="Petrosino J."/>
            <person name="Pham C."/>
            <person name="Pham P."/>
            <person name="Pu L.-L."/>
            <person name="Puazo M."/>
            <person name="Raj R."/>
            <person name="Reid J."/>
            <person name="Rouhana J."/>
            <person name="Saada N."/>
            <person name="Shang Y."/>
            <person name="Simmons D."/>
            <person name="Thornton R."/>
            <person name="Warren J."/>
            <person name="Weissenberger G."/>
            <person name="Zhang J."/>
            <person name="Zhang L."/>
            <person name="Zhou C."/>
            <person name="Zhu D."/>
            <person name="Muzny D."/>
            <person name="Worley K."/>
            <person name="Gibbs R."/>
        </authorList>
    </citation>
    <scope>NUCLEOTIDE SEQUENCE [LARGE SCALE GENOMIC DNA]</scope>
    <source>
        <strain evidence="4">ATCC 15826 / DSM 8339 / NCTC 10426 / 6573</strain>
    </source>
</reference>
<feature type="region of interest" description="Disordered" evidence="1">
    <location>
        <begin position="1"/>
        <end position="22"/>
    </location>
</feature>
<name>C8NDB6_CARH6</name>
<dbReference type="Gene3D" id="1.10.10.60">
    <property type="entry name" value="Homeodomain-like"/>
    <property type="match status" value="1"/>
</dbReference>
<dbReference type="AlphaFoldDB" id="C8NDB6"/>
<accession>C8NDB6</accession>
<keyword evidence="4" id="KW-1185">Reference proteome</keyword>
<dbReference type="RefSeq" id="WP_004143259.1">
    <property type="nucleotide sequence ID" value="NZ_GG694029.1"/>
</dbReference>
<dbReference type="EMBL" id="ACKY01000132">
    <property type="protein sequence ID" value="EEV87350.1"/>
    <property type="molecule type" value="Genomic_DNA"/>
</dbReference>
<dbReference type="HOGENOM" id="CLU_2643611_0_0_6"/>
<comment type="caution">
    <text evidence="3">The sequence shown here is derived from an EMBL/GenBank/DDBJ whole genome shotgun (WGS) entry which is preliminary data.</text>
</comment>
<feature type="non-terminal residue" evidence="3">
    <location>
        <position position="1"/>
    </location>
</feature>
<organism evidence="3 4">
    <name type="scientific">Cardiobacterium hominis (strain ATCC 15826 / DSM 8339 / NCTC 10426 / 6573)</name>
    <dbReference type="NCBI Taxonomy" id="638300"/>
    <lineage>
        <taxon>Bacteria</taxon>
        <taxon>Pseudomonadati</taxon>
        <taxon>Pseudomonadota</taxon>
        <taxon>Gammaproteobacteria</taxon>
        <taxon>Cardiobacteriales</taxon>
        <taxon>Cardiobacteriaceae</taxon>
        <taxon>Cardiobacterium</taxon>
    </lineage>
</organism>
<dbReference type="InterPro" id="IPR002197">
    <property type="entry name" value="HTH_Fis"/>
</dbReference>
<dbReference type="PRINTS" id="PR01590">
    <property type="entry name" value="HTHFIS"/>
</dbReference>
<evidence type="ECO:0000259" key="2">
    <source>
        <dbReference type="Pfam" id="PF02954"/>
    </source>
</evidence>
<evidence type="ECO:0000313" key="3">
    <source>
        <dbReference type="EMBL" id="EEV87350.1"/>
    </source>
</evidence>
<dbReference type="InterPro" id="IPR009057">
    <property type="entry name" value="Homeodomain-like_sf"/>
</dbReference>
<dbReference type="Proteomes" id="UP000004870">
    <property type="component" value="Unassembled WGS sequence"/>
</dbReference>
<evidence type="ECO:0000313" key="4">
    <source>
        <dbReference type="Proteomes" id="UP000004870"/>
    </source>
</evidence>
<evidence type="ECO:0000256" key="1">
    <source>
        <dbReference type="SAM" id="MobiDB-lite"/>
    </source>
</evidence>
<dbReference type="SUPFAM" id="SSF46689">
    <property type="entry name" value="Homeodomain-like"/>
    <property type="match status" value="1"/>
</dbReference>
<proteinExistence type="predicted"/>
<feature type="domain" description="DNA binding HTH" evidence="2">
    <location>
        <begin position="36"/>
        <end position="73"/>
    </location>
</feature>
<dbReference type="Pfam" id="PF02954">
    <property type="entry name" value="HTH_8"/>
    <property type="match status" value="1"/>
</dbReference>
<dbReference type="GO" id="GO:0043565">
    <property type="term" value="F:sequence-specific DNA binding"/>
    <property type="evidence" value="ECO:0007669"/>
    <property type="project" value="InterPro"/>
</dbReference>
<protein>
    <submittedName>
        <fullName evidence="3">Transcriptional regulator, Fis family</fullName>
    </submittedName>
</protein>